<dbReference type="InterPro" id="IPR053235">
    <property type="entry name" value="Ser_Thr_kinase"/>
</dbReference>
<feature type="domain" description="Protein kinase" evidence="1">
    <location>
        <begin position="12"/>
        <end position="254"/>
    </location>
</feature>
<name>A0ABN1QXY8_9ACTN</name>
<reference evidence="2 3" key="1">
    <citation type="journal article" date="2019" name="Int. J. Syst. Evol. Microbiol.">
        <title>The Global Catalogue of Microorganisms (GCM) 10K type strain sequencing project: providing services to taxonomists for standard genome sequencing and annotation.</title>
        <authorList>
            <consortium name="The Broad Institute Genomics Platform"/>
            <consortium name="The Broad Institute Genome Sequencing Center for Infectious Disease"/>
            <person name="Wu L."/>
            <person name="Ma J."/>
        </authorList>
    </citation>
    <scope>NUCLEOTIDE SEQUENCE [LARGE SCALE GENOMIC DNA]</scope>
    <source>
        <strain evidence="2 3">JCM 10696</strain>
    </source>
</reference>
<proteinExistence type="predicted"/>
<dbReference type="CDD" id="cd14014">
    <property type="entry name" value="STKc_PknB_like"/>
    <property type="match status" value="1"/>
</dbReference>
<accession>A0ABN1QXY8</accession>
<dbReference type="Gene3D" id="3.30.200.20">
    <property type="entry name" value="Phosphorylase Kinase, domain 1"/>
    <property type="match status" value="1"/>
</dbReference>
<dbReference type="Proteomes" id="UP001500665">
    <property type="component" value="Unassembled WGS sequence"/>
</dbReference>
<dbReference type="PANTHER" id="PTHR24361:SF613">
    <property type="entry name" value="NUCLEAR RECEPTOR-BINDING PROTEIN-RELATED"/>
    <property type="match status" value="1"/>
</dbReference>
<evidence type="ECO:0000313" key="3">
    <source>
        <dbReference type="Proteomes" id="UP001500665"/>
    </source>
</evidence>
<dbReference type="InterPro" id="IPR000719">
    <property type="entry name" value="Prot_kinase_dom"/>
</dbReference>
<dbReference type="InterPro" id="IPR011009">
    <property type="entry name" value="Kinase-like_dom_sf"/>
</dbReference>
<dbReference type="Gene3D" id="1.10.510.10">
    <property type="entry name" value="Transferase(Phosphotransferase) domain 1"/>
    <property type="match status" value="1"/>
</dbReference>
<dbReference type="SUPFAM" id="SSF56112">
    <property type="entry name" value="Protein kinase-like (PK-like)"/>
    <property type="match status" value="1"/>
</dbReference>
<evidence type="ECO:0000313" key="2">
    <source>
        <dbReference type="EMBL" id="GAA0949026.1"/>
    </source>
</evidence>
<dbReference type="Pfam" id="PF00069">
    <property type="entry name" value="Pkinase"/>
    <property type="match status" value="1"/>
</dbReference>
<comment type="caution">
    <text evidence="2">The sequence shown here is derived from an EMBL/GenBank/DDBJ whole genome shotgun (WGS) entry which is preliminary data.</text>
</comment>
<dbReference type="PROSITE" id="PS50011">
    <property type="entry name" value="PROTEIN_KINASE_DOM"/>
    <property type="match status" value="1"/>
</dbReference>
<dbReference type="PANTHER" id="PTHR24361">
    <property type="entry name" value="MITOGEN-ACTIVATED KINASE KINASE KINASE"/>
    <property type="match status" value="1"/>
</dbReference>
<protein>
    <recommendedName>
        <fullName evidence="1">Protein kinase domain-containing protein</fullName>
    </recommendedName>
</protein>
<sequence>MGVVGTWRVPGYVEVRELGSGPGRRTVLVRHRSSGKPYVIKYLASTNPATRGRFEDESALVQQIFSPYVARWYGHLDEGPVSAILLEAVDGVPLRDVLTWHGHLSPEAALAVLKRSLLGLQEAHSRGVVHRDCKPANILVRRNGLSKLVGFGVSTLAGERRHSGTPAYTAPEQWLNASAVPATDVYAVTCVFFECLTGRPPLDGTLEAHLSTPVPLDHVPEPLHDLVLSGLAKSLLHRPSSAAAFAADVEKRALALYGPEWERHGITLLGGLAGSLAPLLPEAEPDPAR</sequence>
<gene>
    <name evidence="2" type="ORF">GCM10009550_25930</name>
</gene>
<dbReference type="EMBL" id="BAAAHH010000008">
    <property type="protein sequence ID" value="GAA0949026.1"/>
    <property type="molecule type" value="Genomic_DNA"/>
</dbReference>
<dbReference type="RefSeq" id="WP_344240261.1">
    <property type="nucleotide sequence ID" value="NZ_BAAAHH010000008.1"/>
</dbReference>
<evidence type="ECO:0000259" key="1">
    <source>
        <dbReference type="PROSITE" id="PS50011"/>
    </source>
</evidence>
<organism evidence="2 3">
    <name type="scientific">Actinocorallia libanotica</name>
    <dbReference type="NCBI Taxonomy" id="46162"/>
    <lineage>
        <taxon>Bacteria</taxon>
        <taxon>Bacillati</taxon>
        <taxon>Actinomycetota</taxon>
        <taxon>Actinomycetes</taxon>
        <taxon>Streptosporangiales</taxon>
        <taxon>Thermomonosporaceae</taxon>
        <taxon>Actinocorallia</taxon>
    </lineage>
</organism>
<keyword evidence="3" id="KW-1185">Reference proteome</keyword>